<dbReference type="FunFam" id="1.25.40.10:FF:000633">
    <property type="entry name" value="Pre-mRNA splicing factor (Prp24), putative"/>
    <property type="match status" value="1"/>
</dbReference>
<feature type="region of interest" description="Disordered" evidence="11">
    <location>
        <begin position="1196"/>
        <end position="1286"/>
    </location>
</feature>
<dbReference type="InterPro" id="IPR031766">
    <property type="entry name" value="RRM_occluded"/>
</dbReference>
<keyword evidence="12" id="KW-0472">Membrane</keyword>
<comment type="function">
    <text evidence="1">Component of the cleavage factor IA (CFIA) complex, which is involved in the endonucleolytic cleavage during polyadenylation-dependent pre-mRNA 3'-end formation.</text>
</comment>
<dbReference type="FunFam" id="3.30.70.330:FF:000588">
    <property type="entry name" value="Pre-mRNA splicing factor (Prp24), putative"/>
    <property type="match status" value="1"/>
</dbReference>
<evidence type="ECO:0000256" key="10">
    <source>
        <dbReference type="PROSITE-ProRule" id="PRU00176"/>
    </source>
</evidence>
<evidence type="ECO:0000313" key="15">
    <source>
        <dbReference type="Proteomes" id="UP000249402"/>
    </source>
</evidence>
<sequence length="1597" mass="178538">MDINSLLSPQDANSQSGRSTPSAASSSVPNSAPTSAPTSAPPPKPLRKSRPGSTKQGMTSSPLAQHVYAPSHLPEPSPPAISPKVGPNLGGGNGTPPATDLPPPRQPSTPGMDTLADLASMQHHQPQRSNAPILRSTESYESQLSPSTMYPHVNPISHNTPTPRSSFDIAMSDGPRESARRSYLDTSLLRPAQLQATELFSQIQENPQSYDAHVRFVRLLHAGFVNHVYPPNNPEIHGDPRKYDLLKDMRTAREEMDKLFAMGEDLWAEWIQDESMLAQSVEERIAVMELCQRSIEEEYGSTKLWGIYGEWLLYLYNSANGDASQSQWTEEDRLVGREVFTWQSVLDVWQRGAESTRWRIHDSHLVWDRFLELLTQDISRNPTQEKINHVRGVFDLRLATPHASWDSTFQAFSGFVSTYYNANYENIMAEAVGKYAKASKDTYSAREDFEIRLRNVSEAGDMGQEWALFTEYIEWELSRNRRKRHTNFDLVNALYQRAVLRFPTEANIWEEFIMFLIDESMHGNTNTTTISTLDRATRHCPCSGSLWSQYLLSSEREGQSFSKIADIKHKATSTGLLDVGGMEEVLKVHTAWCSYLRRRAFLSDSTDEDIDVAEVGIRSAIESVQELGEKKYGRNYQGDPLFRLERIYIRYLSESGSWDSARETFKGLVGRRGNSYEFWLTYYEWELISWSKFVQNETTIDAARRTPNPSYATAVLKQAIKRTDLDWPEKIMQTYIAHCEDYEDSDELQLAILETRKAMRAVTARRDRDAREAAARQAEQAAAMEQSTQVEKRKREEETSVNGLPAKRARAEEVAPLVSTTAEPVALRRDRENATVVVKNLPQGITEHKVRQFFRHCGTINSVKMLSSEDGKSETAIIEFNSKDEAVVAQTRDQKIIDEHTIEVQFGSGSTLFVTNFPATADEQYIRDLFREHGEIIDIRFPSLKYNTHRRFCYVQFKTAGEAYSATKLDGAAVGNGLHLVAKISDPTRRQDRHGPMYEGREIHVSNLDWKASEQDVEELFLRFGTVELVRIPRKVDGGSKGFCYVVFSSKEEAEAALVMHEQDFRSRPLHVKLSTPQGAKRSATTILSRVGSSRSPSVEVNGARREPSEEVPNSERTARTLGLMNVPDTVNDARIRALVEPYGKLIKIVLRPDHQGAIVEFADVHQAGKASLELEGQEITPGRKLHVGTVPEMLKKSAEKRGNGPSQVGSKSKDKPGGLFPLAGPIKRPAQPGTRGGKRGGLGVKRAAATSSQNGRTTTTTTTTTMTTDSATPGEGQTTKKSNDDFRAMIQRTAVQRSGTGWRCCLQANPAVGAWEGALTMDRRSVGGWNVRLVSGRCTPAMRELMVEGWWAMARWRSDGRYHTSRSTTRSACLSHLAAPPPPPPPPPPSERASLWRQLPLPPCFVACLASRTRPLISPTAFGLTVSSIVVPRWAIYDDEEVGRHYSYGLHRRCSSVTGECESFPQGPDCSGGDRYFCSMWRSVGFLMSFAVVLEGMSVVAYLIVLSGGKRLRESGWKVLSLLIILSAVVQAASMSLVAYLFDNEERFFVGWQLSESWVYCTVSWCLSLFCAGVLILAAHTLPSEGGYELIPDQAY</sequence>
<feature type="region of interest" description="Disordered" evidence="11">
    <location>
        <begin position="768"/>
        <end position="806"/>
    </location>
</feature>
<dbReference type="InterPro" id="IPR000504">
    <property type="entry name" value="RRM_dom"/>
</dbReference>
<dbReference type="FunFam" id="1.25.40.10:FF:000632">
    <property type="entry name" value="Pre-mRNA splicing factor (Prp24), putative"/>
    <property type="match status" value="1"/>
</dbReference>
<evidence type="ECO:0000256" key="4">
    <source>
        <dbReference type="ARBA" id="ARBA00022737"/>
    </source>
</evidence>
<dbReference type="Pfam" id="PF05843">
    <property type="entry name" value="Suf"/>
    <property type="match status" value="1"/>
</dbReference>
<keyword evidence="12" id="KW-1133">Transmembrane helix</keyword>
<dbReference type="VEuPathDB" id="FungiDB:BO80DRAFT_343672"/>
<dbReference type="CDD" id="cd12296">
    <property type="entry name" value="RRM1_Prp24"/>
    <property type="match status" value="1"/>
</dbReference>
<dbReference type="STRING" id="1448316.A0A395HDM7"/>
<feature type="domain" description="RRM" evidence="13">
    <location>
        <begin position="834"/>
        <end position="909"/>
    </location>
</feature>
<feature type="compositionally biased region" description="Low complexity" evidence="11">
    <location>
        <begin position="19"/>
        <end position="38"/>
    </location>
</feature>
<dbReference type="SUPFAM" id="SSF48452">
    <property type="entry name" value="TPR-like"/>
    <property type="match status" value="1"/>
</dbReference>
<dbReference type="Gene3D" id="1.25.40.10">
    <property type="entry name" value="Tetratricopeptide repeat domain"/>
    <property type="match status" value="2"/>
</dbReference>
<feature type="region of interest" description="Disordered" evidence="11">
    <location>
        <begin position="1"/>
        <end position="150"/>
    </location>
</feature>
<keyword evidence="7" id="KW-0539">Nucleus</keyword>
<proteinExistence type="predicted"/>
<dbReference type="FunFam" id="3.30.70.330:FF:000711">
    <property type="entry name" value="Pre-mRNA splicing factor (Prp24), putative"/>
    <property type="match status" value="1"/>
</dbReference>
<evidence type="ECO:0000256" key="6">
    <source>
        <dbReference type="ARBA" id="ARBA00023187"/>
    </source>
</evidence>
<feature type="compositionally biased region" description="Polar residues" evidence="11">
    <location>
        <begin position="1"/>
        <end position="18"/>
    </location>
</feature>
<feature type="domain" description="RRM" evidence="13">
    <location>
        <begin position="910"/>
        <end position="987"/>
    </location>
</feature>
<keyword evidence="3" id="KW-0507">mRNA processing</keyword>
<dbReference type="FunFam" id="3.30.70.330:FF:000365">
    <property type="entry name" value="U4/U6 snRNA-associated-splicing factor PRP24"/>
    <property type="match status" value="1"/>
</dbReference>
<accession>A0A395HDM7</accession>
<dbReference type="Gene3D" id="3.30.70.330">
    <property type="match status" value="4"/>
</dbReference>
<dbReference type="SUPFAM" id="SSF54928">
    <property type="entry name" value="RNA-binding domain, RBD"/>
    <property type="match status" value="3"/>
</dbReference>
<dbReference type="Pfam" id="PF00076">
    <property type="entry name" value="RRM_1"/>
    <property type="match status" value="3"/>
</dbReference>
<dbReference type="GO" id="GO:0006397">
    <property type="term" value="P:mRNA processing"/>
    <property type="evidence" value="ECO:0007669"/>
    <property type="project" value="UniProtKB-KW"/>
</dbReference>
<feature type="transmembrane region" description="Helical" evidence="12">
    <location>
        <begin position="1520"/>
        <end position="1543"/>
    </location>
</feature>
<feature type="transmembrane region" description="Helical" evidence="12">
    <location>
        <begin position="1485"/>
        <end position="1508"/>
    </location>
</feature>
<feature type="compositionally biased region" description="Polar residues" evidence="11">
    <location>
        <begin position="122"/>
        <end position="148"/>
    </location>
</feature>
<feature type="domain" description="RRM" evidence="13">
    <location>
        <begin position="1001"/>
        <end position="1077"/>
    </location>
</feature>
<dbReference type="OrthoDB" id="360390at2759"/>
<evidence type="ECO:0000313" key="14">
    <source>
        <dbReference type="EMBL" id="RAL06081.1"/>
    </source>
</evidence>
<protein>
    <recommendedName>
        <fullName evidence="9">U4/U6 snRNA-associated-splicing factor PRP24</fullName>
    </recommendedName>
</protein>
<keyword evidence="4" id="KW-0677">Repeat</keyword>
<dbReference type="EMBL" id="KZ824419">
    <property type="protein sequence ID" value="RAL06081.1"/>
    <property type="molecule type" value="Genomic_DNA"/>
</dbReference>
<dbReference type="PROSITE" id="PS50102">
    <property type="entry name" value="RRM"/>
    <property type="match status" value="4"/>
</dbReference>
<keyword evidence="12" id="KW-0812">Transmembrane</keyword>
<evidence type="ECO:0000256" key="12">
    <source>
        <dbReference type="SAM" id="Phobius"/>
    </source>
</evidence>
<dbReference type="CDD" id="cd00590">
    <property type="entry name" value="RRM_SF"/>
    <property type="match status" value="1"/>
</dbReference>
<keyword evidence="6" id="KW-0508">mRNA splicing</keyword>
<feature type="domain" description="RRM" evidence="13">
    <location>
        <begin position="1120"/>
        <end position="1193"/>
    </location>
</feature>
<dbReference type="Pfam" id="PF16842">
    <property type="entry name" value="RRM_occluded"/>
    <property type="match status" value="1"/>
</dbReference>
<keyword evidence="15" id="KW-1185">Reference proteome</keyword>
<feature type="region of interest" description="Disordered" evidence="11">
    <location>
        <begin position="1092"/>
        <end position="1114"/>
    </location>
</feature>
<dbReference type="RefSeq" id="XP_025580408.1">
    <property type="nucleotide sequence ID" value="XM_025715239.1"/>
</dbReference>
<organism evidence="14 15">
    <name type="scientific">Aspergillus ibericus CBS 121593</name>
    <dbReference type="NCBI Taxonomy" id="1448316"/>
    <lineage>
        <taxon>Eukaryota</taxon>
        <taxon>Fungi</taxon>
        <taxon>Dikarya</taxon>
        <taxon>Ascomycota</taxon>
        <taxon>Pezizomycotina</taxon>
        <taxon>Eurotiomycetes</taxon>
        <taxon>Eurotiomycetidae</taxon>
        <taxon>Eurotiales</taxon>
        <taxon>Aspergillaceae</taxon>
        <taxon>Aspergillus</taxon>
        <taxon>Aspergillus subgen. Circumdati</taxon>
    </lineage>
</organism>
<evidence type="ECO:0000256" key="11">
    <source>
        <dbReference type="SAM" id="MobiDB-lite"/>
    </source>
</evidence>
<evidence type="ECO:0000256" key="1">
    <source>
        <dbReference type="ARBA" id="ARBA00002863"/>
    </source>
</evidence>
<feature type="compositionally biased region" description="Polar residues" evidence="11">
    <location>
        <begin position="51"/>
        <end position="63"/>
    </location>
</feature>
<dbReference type="GO" id="GO:0008380">
    <property type="term" value="P:RNA splicing"/>
    <property type="evidence" value="ECO:0007669"/>
    <property type="project" value="UniProtKB-KW"/>
</dbReference>
<dbReference type="PANTHER" id="PTHR10352">
    <property type="entry name" value="EUKARYOTIC TRANSLATION INITIATION FACTOR 3 SUBUNIT G"/>
    <property type="match status" value="1"/>
</dbReference>
<dbReference type="InterPro" id="IPR011990">
    <property type="entry name" value="TPR-like_helical_dom_sf"/>
</dbReference>
<feature type="transmembrane region" description="Helical" evidence="12">
    <location>
        <begin position="1558"/>
        <end position="1580"/>
    </location>
</feature>
<dbReference type="InterPro" id="IPR003107">
    <property type="entry name" value="HAT"/>
</dbReference>
<dbReference type="GO" id="GO:0003723">
    <property type="term" value="F:RNA binding"/>
    <property type="evidence" value="ECO:0007669"/>
    <property type="project" value="UniProtKB-UniRule"/>
</dbReference>
<dbReference type="FunFam" id="3.30.70.330:FF:000523">
    <property type="entry name" value="Pre-mRNA splicing factor (Prp24), putative"/>
    <property type="match status" value="1"/>
</dbReference>
<comment type="subcellular location">
    <subcellularLocation>
        <location evidence="2">Nucleus</location>
    </subcellularLocation>
</comment>
<evidence type="ECO:0000256" key="3">
    <source>
        <dbReference type="ARBA" id="ARBA00022664"/>
    </source>
</evidence>
<evidence type="ECO:0000256" key="2">
    <source>
        <dbReference type="ARBA" id="ARBA00004123"/>
    </source>
</evidence>
<feature type="compositionally biased region" description="Low complexity" evidence="11">
    <location>
        <begin position="1258"/>
        <end position="1269"/>
    </location>
</feature>
<dbReference type="SMART" id="SM00386">
    <property type="entry name" value="HAT"/>
    <property type="match status" value="5"/>
</dbReference>
<keyword evidence="5 10" id="KW-0694">RNA-binding</keyword>
<name>A0A395HDM7_9EURO</name>
<dbReference type="SMART" id="SM00360">
    <property type="entry name" value="RRM"/>
    <property type="match status" value="4"/>
</dbReference>
<evidence type="ECO:0000256" key="8">
    <source>
        <dbReference type="ARBA" id="ARBA00093374"/>
    </source>
</evidence>
<dbReference type="GeneID" id="37220104"/>
<feature type="compositionally biased region" description="Low complexity" evidence="11">
    <location>
        <begin position="775"/>
        <end position="784"/>
    </location>
</feature>
<evidence type="ECO:0000256" key="7">
    <source>
        <dbReference type="ARBA" id="ARBA00023242"/>
    </source>
</evidence>
<dbReference type="CDD" id="cd12299">
    <property type="entry name" value="RRM4_Prp24"/>
    <property type="match status" value="1"/>
</dbReference>
<evidence type="ECO:0000259" key="13">
    <source>
        <dbReference type="PROSITE" id="PS50102"/>
    </source>
</evidence>
<dbReference type="InterPro" id="IPR008847">
    <property type="entry name" value="Suf"/>
</dbReference>
<dbReference type="InterPro" id="IPR034397">
    <property type="entry name" value="Prp24_RRM1"/>
</dbReference>
<dbReference type="InterPro" id="IPR035979">
    <property type="entry name" value="RBD_domain_sf"/>
</dbReference>
<dbReference type="GO" id="GO:0005688">
    <property type="term" value="C:U6 snRNP"/>
    <property type="evidence" value="ECO:0007669"/>
    <property type="project" value="UniProtKB-ARBA"/>
</dbReference>
<feature type="compositionally biased region" description="Polar residues" evidence="11">
    <location>
        <begin position="1270"/>
        <end position="1281"/>
    </location>
</feature>
<dbReference type="Proteomes" id="UP000249402">
    <property type="component" value="Unassembled WGS sequence"/>
</dbReference>
<comment type="function">
    <text evidence="8">Functions as a recycling factor of the spliceosome, a machinery that forms on each precursor-messenger RNA (pre-mRNA) and catalyzes the removal of introns. Chaperones the re-annealing of U4 and U6 snRNAs (small nuclear RNAs) released from previous rounds of splicing, an initial step in reforming the U4/U6-U5 tri-snRNP (small nuclear ribonucleoprotein) that can reassemble into another spliceosome complex; this step involves binding U6 and facilitating the unwinding of the U6 internal stem loop, followed by base-pairing of U6 to U4.</text>
</comment>
<gene>
    <name evidence="14" type="ORF">BO80DRAFT_343672</name>
</gene>
<evidence type="ECO:0000256" key="5">
    <source>
        <dbReference type="ARBA" id="ARBA00022884"/>
    </source>
</evidence>
<evidence type="ECO:0000256" key="9">
    <source>
        <dbReference type="ARBA" id="ARBA00093627"/>
    </source>
</evidence>
<dbReference type="InterPro" id="IPR012677">
    <property type="entry name" value="Nucleotide-bd_a/b_plait_sf"/>
</dbReference>
<reference evidence="14 15" key="1">
    <citation type="submission" date="2018-02" db="EMBL/GenBank/DDBJ databases">
        <title>The genomes of Aspergillus section Nigri reveals drivers in fungal speciation.</title>
        <authorList>
            <consortium name="DOE Joint Genome Institute"/>
            <person name="Vesth T.C."/>
            <person name="Nybo J."/>
            <person name="Theobald S."/>
            <person name="Brandl J."/>
            <person name="Frisvad J.C."/>
            <person name="Nielsen K.F."/>
            <person name="Lyhne E.K."/>
            <person name="Kogle M.E."/>
            <person name="Kuo A."/>
            <person name="Riley R."/>
            <person name="Clum A."/>
            <person name="Nolan M."/>
            <person name="Lipzen A."/>
            <person name="Salamov A."/>
            <person name="Henrissat B."/>
            <person name="Wiebenga A."/>
            <person name="De vries R.P."/>
            <person name="Grigoriev I.V."/>
            <person name="Mortensen U.H."/>
            <person name="Andersen M.R."/>
            <person name="Baker S.E."/>
        </authorList>
    </citation>
    <scope>NUCLEOTIDE SEQUENCE [LARGE SCALE GENOMIC DNA]</scope>
    <source>
        <strain evidence="14 15">CBS 121593</strain>
    </source>
</reference>